<dbReference type="Pfam" id="PF07196">
    <property type="entry name" value="Flagellin_IN"/>
    <property type="match status" value="1"/>
</dbReference>
<dbReference type="GO" id="GO:0005576">
    <property type="term" value="C:extracellular region"/>
    <property type="evidence" value="ECO:0007669"/>
    <property type="project" value="UniProtKB-SubCell"/>
</dbReference>
<evidence type="ECO:0000256" key="3">
    <source>
        <dbReference type="ARBA" id="ARBA00023054"/>
    </source>
</evidence>
<dbReference type="GO" id="GO:0009424">
    <property type="term" value="C:bacterial-type flagellum hook"/>
    <property type="evidence" value="ECO:0007669"/>
    <property type="project" value="UniProtKB-UniRule"/>
</dbReference>
<dbReference type="GO" id="GO:0007155">
    <property type="term" value="P:cell adhesion"/>
    <property type="evidence" value="ECO:0007669"/>
    <property type="project" value="InterPro"/>
</dbReference>
<keyword evidence="4 5" id="KW-0975">Bacterial flagellum</keyword>
<proteinExistence type="inferred from homology"/>
<keyword evidence="8" id="KW-0969">Cilium</keyword>
<keyword evidence="8" id="KW-0282">Flagellum</keyword>
<comment type="similarity">
    <text evidence="1 5">Belongs to the FliD family.</text>
</comment>
<organism evidence="8 9">
    <name type="scientific">Roseospirillum parvum</name>
    <dbReference type="NCBI Taxonomy" id="83401"/>
    <lineage>
        <taxon>Bacteria</taxon>
        <taxon>Pseudomonadati</taxon>
        <taxon>Pseudomonadota</taxon>
        <taxon>Alphaproteobacteria</taxon>
        <taxon>Rhodospirillales</taxon>
        <taxon>Rhodospirillaceae</taxon>
        <taxon>Roseospirillum</taxon>
    </lineage>
</organism>
<evidence type="ECO:0000256" key="4">
    <source>
        <dbReference type="ARBA" id="ARBA00023143"/>
    </source>
</evidence>
<dbReference type="RefSeq" id="WP_092618517.1">
    <property type="nucleotide sequence ID" value="NZ_FNCV01000005.1"/>
</dbReference>
<dbReference type="InterPro" id="IPR010809">
    <property type="entry name" value="FliD_C"/>
</dbReference>
<evidence type="ECO:0000259" key="7">
    <source>
        <dbReference type="Pfam" id="PF07195"/>
    </source>
</evidence>
<dbReference type="STRING" id="83401.SAMN05421742_10552"/>
<comment type="subcellular location">
    <subcellularLocation>
        <location evidence="5">Secreted</location>
    </subcellularLocation>
    <subcellularLocation>
        <location evidence="5">Bacterial flagellum</location>
    </subcellularLocation>
</comment>
<keyword evidence="8" id="KW-0966">Cell projection</keyword>
<protein>
    <recommendedName>
        <fullName evidence="5">Flagellar hook-associated protein 2</fullName>
        <shortName evidence="5">HAP2</shortName>
    </recommendedName>
    <alternativeName>
        <fullName evidence="5">Flagellar cap protein</fullName>
    </alternativeName>
</protein>
<dbReference type="InterPro" id="IPR003481">
    <property type="entry name" value="FliD_N"/>
</dbReference>
<dbReference type="InterPro" id="IPR040026">
    <property type="entry name" value="FliD"/>
</dbReference>
<dbReference type="AlphaFoldDB" id="A0A1G8AN99"/>
<dbReference type="GO" id="GO:0071973">
    <property type="term" value="P:bacterial-type flagellum-dependent cell motility"/>
    <property type="evidence" value="ECO:0007669"/>
    <property type="project" value="TreeGrafter"/>
</dbReference>
<feature type="coiled-coil region" evidence="5">
    <location>
        <begin position="500"/>
        <end position="552"/>
    </location>
</feature>
<comment type="subunit">
    <text evidence="2 5">Homopentamer.</text>
</comment>
<name>A0A1G8AN99_9PROT</name>
<evidence type="ECO:0000259" key="6">
    <source>
        <dbReference type="Pfam" id="PF02465"/>
    </source>
</evidence>
<dbReference type="PANTHER" id="PTHR30288:SF0">
    <property type="entry name" value="FLAGELLAR HOOK-ASSOCIATED PROTEIN 2"/>
    <property type="match status" value="1"/>
</dbReference>
<keyword evidence="9" id="KW-1185">Reference proteome</keyword>
<dbReference type="PANTHER" id="PTHR30288">
    <property type="entry name" value="FLAGELLAR CAP/ASSEMBLY PROTEIN FLID"/>
    <property type="match status" value="1"/>
</dbReference>
<dbReference type="Pfam" id="PF02465">
    <property type="entry name" value="FliD_N"/>
    <property type="match status" value="1"/>
</dbReference>
<keyword evidence="3 5" id="KW-0175">Coiled coil</keyword>
<feature type="domain" description="Flagellar hook-associated protein 2 N-terminal" evidence="6">
    <location>
        <begin position="23"/>
        <end position="128"/>
    </location>
</feature>
<dbReference type="GO" id="GO:0009421">
    <property type="term" value="C:bacterial-type flagellum filament cap"/>
    <property type="evidence" value="ECO:0007669"/>
    <property type="project" value="InterPro"/>
</dbReference>
<keyword evidence="5" id="KW-0964">Secreted</keyword>
<dbReference type="Proteomes" id="UP000217076">
    <property type="component" value="Unassembled WGS sequence"/>
</dbReference>
<reference evidence="9" key="1">
    <citation type="submission" date="2016-10" db="EMBL/GenBank/DDBJ databases">
        <authorList>
            <person name="Varghese N."/>
            <person name="Submissions S."/>
        </authorList>
    </citation>
    <scope>NUCLEOTIDE SEQUENCE [LARGE SCALE GENOMIC DNA]</scope>
    <source>
        <strain evidence="9">930I</strain>
    </source>
</reference>
<dbReference type="EMBL" id="FNCV01000005">
    <property type="protein sequence ID" value="SDH22394.1"/>
    <property type="molecule type" value="Genomic_DNA"/>
</dbReference>
<sequence>MSSVVSVSTATGSSGTTYLSGLSGLETSALIEAAVESRMQKAYSLDSEIETAEAELAAYQDMLDLLGDLQDALVALGDDADEAVYGEAAAYLSSSAIAEPDDVLGVTVTDSAELGLYEIDIIQLAESQKVAAAEQTSSSDALGLAGVFELAADGHDGATITLTADMSLSDLASAINAASDDSGVSATLVRTSDSGVTLVLAGVDTGTEFTATATSGDDVLHGLGLTDTDGAFADVLQAAQMAQLSVDGVSVTSTSNDIEDLLPGVSVNLYAATEGDTLTLEVGQDLSALNDAVEAFVTAYNAYRDFALTQQTLSEDEDAGAADTAVLFANDLVKQVNSLLYEALASQVTVDGETWLLSDLGITLGSDNTLRIDTDTLEEALLQNPEVIQAFFQTSTETDSGDLGVYKNTSQLASGTYEVTVTLDADGTIASASLDGTELTVSGTVIKGAEGTTAEGLWLVYTGKASGTATLTVSQGLADALDDRLDAYTDATDGRLVERMASLEEAIEDKQDRRDRIAERAADTEADLIKTYARLEAEIAAADLMLQQLQTLLGTNQDD</sequence>
<feature type="domain" description="Flagellar hook-associated protein 2 C-terminal" evidence="7">
    <location>
        <begin position="239"/>
        <end position="537"/>
    </location>
</feature>
<dbReference type="Pfam" id="PF07195">
    <property type="entry name" value="FliD_C"/>
    <property type="match status" value="1"/>
</dbReference>
<dbReference type="InterPro" id="IPR010810">
    <property type="entry name" value="Flagellin_hook_IN_motif"/>
</dbReference>
<evidence type="ECO:0000256" key="1">
    <source>
        <dbReference type="ARBA" id="ARBA00009764"/>
    </source>
</evidence>
<accession>A0A1G8AN99</accession>
<evidence type="ECO:0000256" key="5">
    <source>
        <dbReference type="RuleBase" id="RU362066"/>
    </source>
</evidence>
<evidence type="ECO:0000313" key="9">
    <source>
        <dbReference type="Proteomes" id="UP000217076"/>
    </source>
</evidence>
<dbReference type="OrthoDB" id="9812018at2"/>
<evidence type="ECO:0000256" key="2">
    <source>
        <dbReference type="ARBA" id="ARBA00011255"/>
    </source>
</evidence>
<gene>
    <name evidence="8" type="ORF">SAMN05421742_10552</name>
</gene>
<evidence type="ECO:0000313" key="8">
    <source>
        <dbReference type="EMBL" id="SDH22394.1"/>
    </source>
</evidence>
<comment type="function">
    <text evidence="5">Required for morphogenesis and for the elongation of the flagellar filament by facilitating polymerization of the flagellin monomers at the tip of growing filament. Forms a capping structure, which prevents flagellin subunits (transported through the central channel of the flagellum) from leaking out without polymerization at the distal end.</text>
</comment>